<evidence type="ECO:0000256" key="2">
    <source>
        <dbReference type="ARBA" id="ARBA00022801"/>
    </source>
</evidence>
<reference evidence="7" key="1">
    <citation type="submission" date="2017-09" db="EMBL/GenBank/DDBJ databases">
        <title>Depth-based differentiation of microbial function through sediment-hosted aquifers and enrichment of novel symbionts in the deep terrestrial subsurface.</title>
        <authorList>
            <person name="Probst A.J."/>
            <person name="Ladd B."/>
            <person name="Jarett J.K."/>
            <person name="Geller-Mcgrath D.E."/>
            <person name="Sieber C.M.K."/>
            <person name="Emerson J.B."/>
            <person name="Anantharaman K."/>
            <person name="Thomas B.C."/>
            <person name="Malmstrom R."/>
            <person name="Stieglmeier M."/>
            <person name="Klingl A."/>
            <person name="Woyke T."/>
            <person name="Ryan C.M."/>
            <person name="Banfield J.F."/>
        </authorList>
    </citation>
    <scope>NUCLEOTIDE SEQUENCE [LARGE SCALE GENOMIC DNA]</scope>
</reference>
<dbReference type="Proteomes" id="UP000230683">
    <property type="component" value="Unassembled WGS sequence"/>
</dbReference>
<evidence type="ECO:0000313" key="6">
    <source>
        <dbReference type="EMBL" id="PJA40483.1"/>
    </source>
</evidence>
<evidence type="ECO:0000313" key="7">
    <source>
        <dbReference type="Proteomes" id="UP000230683"/>
    </source>
</evidence>
<dbReference type="GO" id="GO:0008422">
    <property type="term" value="F:beta-glucosidase activity"/>
    <property type="evidence" value="ECO:0007669"/>
    <property type="project" value="TreeGrafter"/>
</dbReference>
<dbReference type="InterPro" id="IPR001360">
    <property type="entry name" value="Glyco_hydro_1"/>
</dbReference>
<comment type="caution">
    <text evidence="6">The sequence shown here is derived from an EMBL/GenBank/DDBJ whole genome shotgun (WGS) entry which is preliminary data.</text>
</comment>
<dbReference type="PANTHER" id="PTHR10353:SF209">
    <property type="entry name" value="GALACTOLIPID GALACTOSYLTRANSFERASE SFR2, CHLOROPLASTIC"/>
    <property type="match status" value="1"/>
</dbReference>
<keyword evidence="3" id="KW-0326">Glycosidase</keyword>
<dbReference type="SUPFAM" id="SSF51445">
    <property type="entry name" value="(Trans)glycosidases"/>
    <property type="match status" value="1"/>
</dbReference>
<feature type="active site" description="Nucleophile" evidence="4">
    <location>
        <position position="311"/>
    </location>
</feature>
<dbReference type="Gene3D" id="3.20.20.80">
    <property type="entry name" value="Glycosidases"/>
    <property type="match status" value="1"/>
</dbReference>
<dbReference type="InterPro" id="IPR017853">
    <property type="entry name" value="GH"/>
</dbReference>
<dbReference type="AlphaFoldDB" id="A0A2M7X2T1"/>
<dbReference type="GO" id="GO:0005975">
    <property type="term" value="P:carbohydrate metabolic process"/>
    <property type="evidence" value="ECO:0007669"/>
    <property type="project" value="InterPro"/>
</dbReference>
<evidence type="ECO:0000256" key="4">
    <source>
        <dbReference type="PROSITE-ProRule" id="PRU10055"/>
    </source>
</evidence>
<feature type="non-terminal residue" evidence="6">
    <location>
        <position position="398"/>
    </location>
</feature>
<dbReference type="PROSITE" id="PS00572">
    <property type="entry name" value="GLYCOSYL_HYDROL_F1_1"/>
    <property type="match status" value="1"/>
</dbReference>
<evidence type="ECO:0000256" key="1">
    <source>
        <dbReference type="ARBA" id="ARBA00010838"/>
    </source>
</evidence>
<dbReference type="PRINTS" id="PR00131">
    <property type="entry name" value="GLHYDRLASE1"/>
</dbReference>
<sequence length="398" mass="46483">MSNGFKFPDRFLWGTATCAHQVEGNNSNSDWWEWEQSKGDREYPLEPSGIACDSYNRYEEDFDLCVKLNNNAVRISVEWARLEPREGEFSEAEFAHYKKVLKSAKDRNLKTFVTLHHFTNPIWFAKKGRWESYKSAHFFARYAKKCAQEFGDLVDVYLTINEPQVYTLMSYMSGIWPPCKKSFLMSLLVQINLMRAHRKAYDAIKSVNPKYQVGIVKNIVWYETLSSKYHIFDQFGVAFMNFIGSGFFLIPIHKKLDLIGLNYYFTSRIGNLRVKNPDNITSDLGWWIYPKGLEKILIDLKKYNLPIYITENGLADAKDEKREEFIKSMLTSCANAIKAGVPLKGYFHWSLLDNYEWHHGFWPRFGLVDVDRESASSAGKLKRTPRKSFYYYADICGR</sequence>
<dbReference type="Pfam" id="PF00232">
    <property type="entry name" value="Glyco_hydro_1"/>
    <property type="match status" value="2"/>
</dbReference>
<evidence type="ECO:0000256" key="3">
    <source>
        <dbReference type="ARBA" id="ARBA00023295"/>
    </source>
</evidence>
<name>A0A2M7X2T1_UNCKA</name>
<keyword evidence="2 6" id="KW-0378">Hydrolase</keyword>
<evidence type="ECO:0000256" key="5">
    <source>
        <dbReference type="RuleBase" id="RU003690"/>
    </source>
</evidence>
<organism evidence="6 7">
    <name type="scientific">candidate division WWE3 bacterium CG_4_9_14_3_um_filter_34_6</name>
    <dbReference type="NCBI Taxonomy" id="1975079"/>
    <lineage>
        <taxon>Bacteria</taxon>
        <taxon>Katanobacteria</taxon>
    </lineage>
</organism>
<dbReference type="PANTHER" id="PTHR10353">
    <property type="entry name" value="GLYCOSYL HYDROLASE"/>
    <property type="match status" value="1"/>
</dbReference>
<protein>
    <submittedName>
        <fullName evidence="6">Glycoside hydrolase family 1 protein</fullName>
    </submittedName>
</protein>
<dbReference type="EMBL" id="PFWY01000095">
    <property type="protein sequence ID" value="PJA40483.1"/>
    <property type="molecule type" value="Genomic_DNA"/>
</dbReference>
<proteinExistence type="inferred from homology"/>
<accession>A0A2M7X2T1</accession>
<gene>
    <name evidence="6" type="ORF">CO178_02100</name>
</gene>
<dbReference type="InterPro" id="IPR018120">
    <property type="entry name" value="Glyco_hydro_1_AS"/>
</dbReference>
<comment type="similarity">
    <text evidence="1 5">Belongs to the glycosyl hydrolase 1 family.</text>
</comment>